<sequence>MARQTKNQFLQEMAKKPQTLGWDVILAFDRNKTNYLLLQDYISRFGATSLFPPVDSSIDPVAGTTHQLLGLQLDKPRLSFENAVITESRARCLMRTVGGKIIETTQPQGTTRKEVKRVGLADGLVGPILTMTINLRNAPGSVGSAGQVELDLAGNGATDFEMSGVDTRFERVKLGEHLKAEIATWSDSQKKFQLSELRQNPGDALQPGKFRVLTRPARGATLRTAEDFGDGEVLVMIGLDDREGALPPSDTSIPYMLPQGYSSNLIISNAQYVDRLLIPQLMSLLTSLGGEFKKELDGQFFKYVFEGGTLVISDRYYTYRIDDKPWSFSCWPTYMPFSGMTVRVMDNTVKLVWQGESDVMYAQSAKLNMDNPDNGNAIYDGNVAATWNLVQEFKVVVVEDAASGLPLIEIQPVAVKLESGVSVKKSGGNPRCKAEFDKHTSEHFEKHCYEHLKFLQSRFKSLTQTIDAFRLNGLLFRDTSVVVPKEIAVPGDLTILGDIAPKLTAYQLSDAEKVVAAGGTHQFSVQPSGLAVTWKVEDPLDSDRKRGVSPAAVGSISATGLYTAPSSAALGSSKRVIVTASATDGSWTGKALVHLVAAPVSVFPLVNVVNLTGENDEGYLVWAASTNKSALTWEITGNAGGKLVIADDPNVQDARRYHGPAVFPTGVSDLDSDLNSDLNKVLRVDRVKVSQADGTVSTCEMILTKPPKQDYYFTHKSVADGIQFSFWLTLDGGEELELLPEDTTWVKVSGHGNLDANGLYTFPTDSVDHYVVVAAIDRAGGTRNLMWNYTILPLPLMQTSNEQVRP</sequence>
<gene>
    <name evidence="1" type="ORF">FEM01_10785</name>
</gene>
<keyword evidence="2" id="KW-1185">Reference proteome</keyword>
<accession>A0A5R8Z725</accession>
<protein>
    <submittedName>
        <fullName evidence="1">Uncharacterized protein</fullName>
    </submittedName>
</protein>
<dbReference type="Proteomes" id="UP000309819">
    <property type="component" value="Unassembled WGS sequence"/>
</dbReference>
<comment type="caution">
    <text evidence="1">The sequence shown here is derived from an EMBL/GenBank/DDBJ whole genome shotgun (WGS) entry which is preliminary data.</text>
</comment>
<organism evidence="1 2">
    <name type="scientific">Pseudomonas mosselii</name>
    <dbReference type="NCBI Taxonomy" id="78327"/>
    <lineage>
        <taxon>Bacteria</taxon>
        <taxon>Pseudomonadati</taxon>
        <taxon>Pseudomonadota</taxon>
        <taxon>Gammaproteobacteria</taxon>
        <taxon>Pseudomonadales</taxon>
        <taxon>Pseudomonadaceae</taxon>
        <taxon>Pseudomonas</taxon>
    </lineage>
</organism>
<name>A0A5R8Z725_9PSED</name>
<evidence type="ECO:0000313" key="1">
    <source>
        <dbReference type="EMBL" id="TLP61075.1"/>
    </source>
</evidence>
<reference evidence="1 2" key="1">
    <citation type="submission" date="2019-05" db="EMBL/GenBank/DDBJ databases">
        <title>Pseudomonas sp. SC006 isolated from lettuce that can produce HBGAs.</title>
        <authorList>
            <person name="Wang D."/>
            <person name="Liao N."/>
            <person name="Liu D."/>
            <person name="Zhang Z."/>
            <person name="Zou S."/>
        </authorList>
    </citation>
    <scope>NUCLEOTIDE SEQUENCE [LARGE SCALE GENOMIC DNA]</scope>
    <source>
        <strain evidence="1 2">SC006</strain>
    </source>
</reference>
<dbReference type="OrthoDB" id="6458179at2"/>
<dbReference type="AlphaFoldDB" id="A0A5R8Z725"/>
<dbReference type="EMBL" id="VAUO01000004">
    <property type="protein sequence ID" value="TLP61075.1"/>
    <property type="molecule type" value="Genomic_DNA"/>
</dbReference>
<evidence type="ECO:0000313" key="2">
    <source>
        <dbReference type="Proteomes" id="UP000309819"/>
    </source>
</evidence>
<proteinExistence type="predicted"/>
<dbReference type="RefSeq" id="WP_138219430.1">
    <property type="nucleotide sequence ID" value="NZ_VAUO01000004.1"/>
</dbReference>